<feature type="domain" description="RNA polymerase sigma-70 region 2" evidence="5">
    <location>
        <begin position="44"/>
        <end position="112"/>
    </location>
</feature>
<evidence type="ECO:0000256" key="2">
    <source>
        <dbReference type="ARBA" id="ARBA00023015"/>
    </source>
</evidence>
<dbReference type="InterPro" id="IPR039425">
    <property type="entry name" value="RNA_pol_sigma-70-like"/>
</dbReference>
<dbReference type="InterPro" id="IPR013249">
    <property type="entry name" value="RNA_pol_sigma70_r4_t2"/>
</dbReference>
<dbReference type="SUPFAM" id="SSF88946">
    <property type="entry name" value="Sigma2 domain of RNA polymerase sigma factors"/>
    <property type="match status" value="1"/>
</dbReference>
<dbReference type="GO" id="GO:0006352">
    <property type="term" value="P:DNA-templated transcription initiation"/>
    <property type="evidence" value="ECO:0007669"/>
    <property type="project" value="InterPro"/>
</dbReference>
<protein>
    <recommendedName>
        <fullName evidence="8">HTH luxR-type domain-containing protein</fullName>
    </recommendedName>
</protein>
<keyword evidence="3" id="KW-0731">Sigma factor</keyword>
<proteinExistence type="inferred from homology"/>
<dbReference type="NCBIfam" id="TIGR02937">
    <property type="entry name" value="sigma70-ECF"/>
    <property type="match status" value="1"/>
</dbReference>
<evidence type="ECO:0000313" key="7">
    <source>
        <dbReference type="EMBL" id="SVA78566.1"/>
    </source>
</evidence>
<dbReference type="AlphaFoldDB" id="A0A381YNG1"/>
<evidence type="ECO:0008006" key="8">
    <source>
        <dbReference type="Google" id="ProtNLM"/>
    </source>
</evidence>
<evidence type="ECO:0000259" key="5">
    <source>
        <dbReference type="Pfam" id="PF04542"/>
    </source>
</evidence>
<evidence type="ECO:0000256" key="4">
    <source>
        <dbReference type="ARBA" id="ARBA00023163"/>
    </source>
</evidence>
<organism evidence="7">
    <name type="scientific">marine metagenome</name>
    <dbReference type="NCBI Taxonomy" id="408172"/>
    <lineage>
        <taxon>unclassified sequences</taxon>
        <taxon>metagenomes</taxon>
        <taxon>ecological metagenomes</taxon>
    </lineage>
</organism>
<gene>
    <name evidence="7" type="ORF">METZ01_LOCUS131420</name>
</gene>
<keyword evidence="4" id="KW-0804">Transcription</keyword>
<dbReference type="GO" id="GO:0003677">
    <property type="term" value="F:DNA binding"/>
    <property type="evidence" value="ECO:0007669"/>
    <property type="project" value="InterPro"/>
</dbReference>
<name>A0A381YNG1_9ZZZZ</name>
<dbReference type="InterPro" id="IPR013324">
    <property type="entry name" value="RNA_pol_sigma_r3/r4-like"/>
</dbReference>
<sequence length="210" mass="24006">MELVINNLSIKGIADRRMGNTNSDHPENILTKVASGDPKAFDELIRKYGNLVWSIARRYLSNTDEAEDAVQEIFVSLWQSAARFDPSKASEITYISMITRRRLIDSLRKNKKHKLLTSIEDVSYGNFLSQKSTLEQDAEISLVIEALSKLEIQDREILSLSIYQGYSHLEIAKLMNLPLGTVKTKIRRNLMKIRDSINRVNKGVKNLYYG</sequence>
<dbReference type="Pfam" id="PF08281">
    <property type="entry name" value="Sigma70_r4_2"/>
    <property type="match status" value="1"/>
</dbReference>
<evidence type="ECO:0000259" key="6">
    <source>
        <dbReference type="Pfam" id="PF08281"/>
    </source>
</evidence>
<evidence type="ECO:0000256" key="3">
    <source>
        <dbReference type="ARBA" id="ARBA00023082"/>
    </source>
</evidence>
<dbReference type="SUPFAM" id="SSF88659">
    <property type="entry name" value="Sigma3 and sigma4 domains of RNA polymerase sigma factors"/>
    <property type="match status" value="1"/>
</dbReference>
<dbReference type="InterPro" id="IPR014284">
    <property type="entry name" value="RNA_pol_sigma-70_dom"/>
</dbReference>
<dbReference type="PANTHER" id="PTHR43133">
    <property type="entry name" value="RNA POLYMERASE ECF-TYPE SIGMA FACTO"/>
    <property type="match status" value="1"/>
</dbReference>
<dbReference type="EMBL" id="UINC01018657">
    <property type="protein sequence ID" value="SVA78566.1"/>
    <property type="molecule type" value="Genomic_DNA"/>
</dbReference>
<dbReference type="GO" id="GO:0016987">
    <property type="term" value="F:sigma factor activity"/>
    <property type="evidence" value="ECO:0007669"/>
    <property type="project" value="UniProtKB-KW"/>
</dbReference>
<feature type="domain" description="RNA polymerase sigma factor 70 region 4 type 2" evidence="6">
    <location>
        <begin position="143"/>
        <end position="188"/>
    </location>
</feature>
<dbReference type="PANTHER" id="PTHR43133:SF62">
    <property type="entry name" value="RNA POLYMERASE SIGMA FACTOR SIGZ"/>
    <property type="match status" value="1"/>
</dbReference>
<accession>A0A381YNG1</accession>
<dbReference type="CDD" id="cd06171">
    <property type="entry name" value="Sigma70_r4"/>
    <property type="match status" value="1"/>
</dbReference>
<keyword evidence="2" id="KW-0805">Transcription regulation</keyword>
<dbReference type="Pfam" id="PF04542">
    <property type="entry name" value="Sigma70_r2"/>
    <property type="match status" value="1"/>
</dbReference>
<comment type="similarity">
    <text evidence="1">Belongs to the sigma-70 factor family. ECF subfamily.</text>
</comment>
<reference evidence="7" key="1">
    <citation type="submission" date="2018-05" db="EMBL/GenBank/DDBJ databases">
        <authorList>
            <person name="Lanie J.A."/>
            <person name="Ng W.-L."/>
            <person name="Kazmierczak K.M."/>
            <person name="Andrzejewski T.M."/>
            <person name="Davidsen T.M."/>
            <person name="Wayne K.J."/>
            <person name="Tettelin H."/>
            <person name="Glass J.I."/>
            <person name="Rusch D."/>
            <person name="Podicherti R."/>
            <person name="Tsui H.-C.T."/>
            <person name="Winkler M.E."/>
        </authorList>
    </citation>
    <scope>NUCLEOTIDE SEQUENCE</scope>
</reference>
<dbReference type="InterPro" id="IPR036388">
    <property type="entry name" value="WH-like_DNA-bd_sf"/>
</dbReference>
<evidence type="ECO:0000256" key="1">
    <source>
        <dbReference type="ARBA" id="ARBA00010641"/>
    </source>
</evidence>
<dbReference type="InterPro" id="IPR013325">
    <property type="entry name" value="RNA_pol_sigma_r2"/>
</dbReference>
<dbReference type="Gene3D" id="1.10.10.10">
    <property type="entry name" value="Winged helix-like DNA-binding domain superfamily/Winged helix DNA-binding domain"/>
    <property type="match status" value="1"/>
</dbReference>
<dbReference type="Gene3D" id="1.10.1740.10">
    <property type="match status" value="1"/>
</dbReference>
<dbReference type="InterPro" id="IPR007627">
    <property type="entry name" value="RNA_pol_sigma70_r2"/>
</dbReference>